<dbReference type="RefSeq" id="WP_308949597.1">
    <property type="nucleotide sequence ID" value="NZ_JARXHW010000014.1"/>
</dbReference>
<dbReference type="Proteomes" id="UP001225316">
    <property type="component" value="Unassembled WGS sequence"/>
</dbReference>
<proteinExistence type="predicted"/>
<accession>A0ABU1AW17</accession>
<name>A0ABU1AW17_9BACT</name>
<keyword evidence="1" id="KW-0732">Signal</keyword>
<reference evidence="2 3" key="1">
    <citation type="submission" date="2023-04" db="EMBL/GenBank/DDBJ databases">
        <title>A novel bacteria isolated from coastal sediment.</title>
        <authorList>
            <person name="Liu X.-J."/>
            <person name="Du Z.-J."/>
        </authorList>
    </citation>
    <scope>NUCLEOTIDE SEQUENCE [LARGE SCALE GENOMIC DNA]</scope>
    <source>
        <strain evidence="2 3">SDUM461003</strain>
    </source>
</reference>
<evidence type="ECO:0000313" key="3">
    <source>
        <dbReference type="Proteomes" id="UP001225316"/>
    </source>
</evidence>
<feature type="signal peptide" evidence="1">
    <location>
        <begin position="1"/>
        <end position="29"/>
    </location>
</feature>
<keyword evidence="3" id="KW-1185">Reference proteome</keyword>
<dbReference type="EMBL" id="JARXHW010000014">
    <property type="protein sequence ID" value="MDQ8207459.1"/>
    <property type="molecule type" value="Genomic_DNA"/>
</dbReference>
<feature type="chain" id="PRO_5047178896" evidence="1">
    <location>
        <begin position="30"/>
        <end position="124"/>
    </location>
</feature>
<comment type="caution">
    <text evidence="2">The sequence shown here is derived from an EMBL/GenBank/DDBJ whole genome shotgun (WGS) entry which is preliminary data.</text>
</comment>
<protein>
    <submittedName>
        <fullName evidence="2">Uncharacterized protein</fullName>
    </submittedName>
</protein>
<organism evidence="2 3">
    <name type="scientific">Thalassobacterium maritimum</name>
    <dbReference type="NCBI Taxonomy" id="3041265"/>
    <lineage>
        <taxon>Bacteria</taxon>
        <taxon>Pseudomonadati</taxon>
        <taxon>Verrucomicrobiota</taxon>
        <taxon>Opitutia</taxon>
        <taxon>Puniceicoccales</taxon>
        <taxon>Coraliomargaritaceae</taxon>
        <taxon>Thalassobacterium</taxon>
    </lineage>
</organism>
<evidence type="ECO:0000313" key="2">
    <source>
        <dbReference type="EMBL" id="MDQ8207459.1"/>
    </source>
</evidence>
<evidence type="ECO:0000256" key="1">
    <source>
        <dbReference type="SAM" id="SignalP"/>
    </source>
</evidence>
<sequence>MQFPRTIRTLKLAGLFLLGGMLAASALSAGVPAFVKESIYSPNAATVAEVVPTLAADVVILDGGLEQGIRLGMVCRITRGLQSIGELIIIESRSDHSAGLILDLVKDSTIQAGDIARIKTLQNS</sequence>
<gene>
    <name evidence="2" type="ORF">QEH52_08060</name>
</gene>